<keyword evidence="3" id="KW-1185">Reference proteome</keyword>
<dbReference type="RefSeq" id="WP_377120673.1">
    <property type="nucleotide sequence ID" value="NZ_JBHRSD010000002.1"/>
</dbReference>
<accession>A0ABV7CF38</accession>
<proteinExistence type="predicted"/>
<protein>
    <submittedName>
        <fullName evidence="2">Alkaline phosphatase D family protein</fullName>
    </submittedName>
</protein>
<evidence type="ECO:0000259" key="1">
    <source>
        <dbReference type="Pfam" id="PF09423"/>
    </source>
</evidence>
<organism evidence="2 3">
    <name type="scientific">Pseudoalteromonas fenneropenaei</name>
    <dbReference type="NCBI Taxonomy" id="1737459"/>
    <lineage>
        <taxon>Bacteria</taxon>
        <taxon>Pseudomonadati</taxon>
        <taxon>Pseudomonadota</taxon>
        <taxon>Gammaproteobacteria</taxon>
        <taxon>Alteromonadales</taxon>
        <taxon>Pseudoalteromonadaceae</taxon>
        <taxon>Pseudoalteromonas</taxon>
    </lineage>
</organism>
<dbReference type="Gene3D" id="3.60.21.70">
    <property type="entry name" value="PhoD-like phosphatase"/>
    <property type="match status" value="1"/>
</dbReference>
<dbReference type="InterPro" id="IPR038607">
    <property type="entry name" value="PhoD-like_sf"/>
</dbReference>
<sequence>MSLPALLLLPQIRRAARDKICVQLVTSYHAKVSINLEAVPAHTTASTFCLGERCYLHLLVLEPQQGEFPVDTLIAYQLYLDNKLHDLSKLGYEGAPPQFVVPHKLQHILHGSCRNPHHASLDSLKTADLHLAQSRAQGEAGSQLLLMSGDQIYADDVAGPMLLAVHQLIDKLGLYPDLDSGLTLPDKLEAQLYQRHLLLPKTPWQQRSKLAMGYWLKKDEPHFTSMKSGNHLISLNEFVALYLLSWSACAWQLIDYDAIQYQSTDKKRQQQFAYEWQHLQGYVATLSHAERLCANVSTLMMFDDHDVTDDWNLTAKWEAAVRQDNESRRIVNNGLVAYWLFQGLGNDALEYTGSLQADFVEAIETKAFRWSHFDKALNRFNHWHYCLNTQPKIVVLDTRTHRWRNEQNFNEPSGLMDWDRLLDLEENLISHQQVIIVSPAPVFGVKAIEAIQAVFNACGEPLLVDVENWMAHEGAAKKLLDIFRRPDTPVETIILSGDVHYSFCFSVKARFGKHDNRIWQLTASGIKNEFPKPLIGFLDKLDSWLYAPLSPLNFFTKRWKMSVDKHKLMGSKNTYLVSDSAISLIKLRDGLLEQYQLLHGNGNITQFDLED</sequence>
<feature type="domain" description="PhoD-like phosphatase metallophosphatase" evidence="1">
    <location>
        <begin position="274"/>
        <end position="528"/>
    </location>
</feature>
<comment type="caution">
    <text evidence="2">The sequence shown here is derived from an EMBL/GenBank/DDBJ whole genome shotgun (WGS) entry which is preliminary data.</text>
</comment>
<dbReference type="Pfam" id="PF09423">
    <property type="entry name" value="PhoD"/>
    <property type="match status" value="1"/>
</dbReference>
<dbReference type="InterPro" id="IPR018946">
    <property type="entry name" value="PhoD-like_MPP"/>
</dbReference>
<evidence type="ECO:0000313" key="3">
    <source>
        <dbReference type="Proteomes" id="UP001595453"/>
    </source>
</evidence>
<dbReference type="InterPro" id="IPR029052">
    <property type="entry name" value="Metallo-depent_PP-like"/>
</dbReference>
<name>A0ABV7CF38_9GAMM</name>
<evidence type="ECO:0000313" key="2">
    <source>
        <dbReference type="EMBL" id="MFC3031197.1"/>
    </source>
</evidence>
<dbReference type="Proteomes" id="UP001595453">
    <property type="component" value="Unassembled WGS sequence"/>
</dbReference>
<reference evidence="3" key="1">
    <citation type="journal article" date="2019" name="Int. J. Syst. Evol. Microbiol.">
        <title>The Global Catalogue of Microorganisms (GCM) 10K type strain sequencing project: providing services to taxonomists for standard genome sequencing and annotation.</title>
        <authorList>
            <consortium name="The Broad Institute Genomics Platform"/>
            <consortium name="The Broad Institute Genome Sequencing Center for Infectious Disease"/>
            <person name="Wu L."/>
            <person name="Ma J."/>
        </authorList>
    </citation>
    <scope>NUCLEOTIDE SEQUENCE [LARGE SCALE GENOMIC DNA]</scope>
    <source>
        <strain evidence="3">KCTC 42730</strain>
    </source>
</reference>
<dbReference type="PANTHER" id="PTHR37031">
    <property type="entry name" value="METALLOPHOSPHATASE BINDING DOMAIN PROTEIN"/>
    <property type="match status" value="1"/>
</dbReference>
<dbReference type="EMBL" id="JBHRSD010000002">
    <property type="protein sequence ID" value="MFC3031197.1"/>
    <property type="molecule type" value="Genomic_DNA"/>
</dbReference>
<gene>
    <name evidence="2" type="ORF">ACFOEE_01485</name>
</gene>
<dbReference type="SUPFAM" id="SSF56300">
    <property type="entry name" value="Metallo-dependent phosphatases"/>
    <property type="match status" value="1"/>
</dbReference>
<dbReference type="PANTHER" id="PTHR37031:SF2">
    <property type="entry name" value="PHOD-LIKE PHOSPHATASE METALLOPHOSPHATASE DOMAIN-CONTAINING PROTEIN"/>
    <property type="match status" value="1"/>
</dbReference>